<accession>A0ACC2BU38</accession>
<dbReference type="EMBL" id="CM055104">
    <property type="protein sequence ID" value="KAJ7533153.1"/>
    <property type="molecule type" value="Genomic_DNA"/>
</dbReference>
<reference evidence="2" key="1">
    <citation type="journal article" date="2024" name="Proc. Natl. Acad. Sci. U.S.A.">
        <title>Extraordinary preservation of gene collinearity over three hundred million years revealed in homosporous lycophytes.</title>
        <authorList>
            <person name="Li C."/>
            <person name="Wickell D."/>
            <person name="Kuo L.Y."/>
            <person name="Chen X."/>
            <person name="Nie B."/>
            <person name="Liao X."/>
            <person name="Peng D."/>
            <person name="Ji J."/>
            <person name="Jenkins J."/>
            <person name="Williams M."/>
            <person name="Shu S."/>
            <person name="Plott C."/>
            <person name="Barry K."/>
            <person name="Rajasekar S."/>
            <person name="Grimwood J."/>
            <person name="Han X."/>
            <person name="Sun S."/>
            <person name="Hou Z."/>
            <person name="He W."/>
            <person name="Dai G."/>
            <person name="Sun C."/>
            <person name="Schmutz J."/>
            <person name="Leebens-Mack J.H."/>
            <person name="Li F.W."/>
            <person name="Wang L."/>
        </authorList>
    </citation>
    <scope>NUCLEOTIDE SEQUENCE [LARGE SCALE GENOMIC DNA]</scope>
    <source>
        <strain evidence="2">cv. PW_Plant_1</strain>
    </source>
</reference>
<dbReference type="Proteomes" id="UP001162992">
    <property type="component" value="Chromosome 13"/>
</dbReference>
<protein>
    <submittedName>
        <fullName evidence="1">Uncharacterized protein</fullName>
    </submittedName>
</protein>
<comment type="caution">
    <text evidence="1">The sequence shown here is derived from an EMBL/GenBank/DDBJ whole genome shotgun (WGS) entry which is preliminary data.</text>
</comment>
<sequence length="186" mass="21243">MKNMQFRRNLGEMISRAIPKQIDSHTKDPLSTKPRKLDFEDLDLDSGTEVPEHEHPTYKQLIMIHAGKLRGGALKDALAVGGEEVKQVSLSEPQLEKLTKEYPLEPIRFTKQNILRIYPYELRLNSSNYNPLVAWSHGAQMVALNMQGYGRPLWLVQGFFRANGGSAERLSRSTDPQRDCRDPQIE</sequence>
<organism evidence="1 2">
    <name type="scientific">Diphasiastrum complanatum</name>
    <name type="common">Issler's clubmoss</name>
    <name type="synonym">Lycopodium complanatum</name>
    <dbReference type="NCBI Taxonomy" id="34168"/>
    <lineage>
        <taxon>Eukaryota</taxon>
        <taxon>Viridiplantae</taxon>
        <taxon>Streptophyta</taxon>
        <taxon>Embryophyta</taxon>
        <taxon>Tracheophyta</taxon>
        <taxon>Lycopodiopsida</taxon>
        <taxon>Lycopodiales</taxon>
        <taxon>Lycopodiaceae</taxon>
        <taxon>Lycopodioideae</taxon>
        <taxon>Diphasiastrum</taxon>
    </lineage>
</organism>
<gene>
    <name evidence="1" type="ORF">O6H91_13G035100</name>
</gene>
<keyword evidence="2" id="KW-1185">Reference proteome</keyword>
<name>A0ACC2BU38_DIPCM</name>
<proteinExistence type="predicted"/>
<evidence type="ECO:0000313" key="2">
    <source>
        <dbReference type="Proteomes" id="UP001162992"/>
    </source>
</evidence>
<evidence type="ECO:0000313" key="1">
    <source>
        <dbReference type="EMBL" id="KAJ7533153.1"/>
    </source>
</evidence>